<dbReference type="GeneID" id="57400126"/>
<dbReference type="AlphaFoldDB" id="A0A679GUV1"/>
<dbReference type="Proteomes" id="UP000501237">
    <property type="component" value="Chromosome"/>
</dbReference>
<dbReference type="EMBL" id="AP022642">
    <property type="protein sequence ID" value="BCA30920.1"/>
    <property type="molecule type" value="Genomic_DNA"/>
</dbReference>
<evidence type="ECO:0000313" key="1">
    <source>
        <dbReference type="EMBL" id="BCA30920.1"/>
    </source>
</evidence>
<dbReference type="RefSeq" id="WP_107328334.1">
    <property type="nucleotide sequence ID" value="NZ_AP022642.1"/>
</dbReference>
<protein>
    <submittedName>
        <fullName evidence="1">Uncharacterized protein</fullName>
    </submittedName>
</protein>
<evidence type="ECO:0000313" key="2">
    <source>
        <dbReference type="Proteomes" id="UP000501237"/>
    </source>
</evidence>
<name>A0A679GUV1_9GAMM</name>
<gene>
    <name evidence="1" type="ORF">PtoMrB4_48970</name>
</gene>
<sequence>MQAPRVPDAAAAFDYLGQTVVMELRWDDQPESIWRIYHVLGLVAPMAGVYETGHFLVMDAVNGGDFPDEIFWDTIRTLLPLNPSD</sequence>
<organism evidence="1 2">
    <name type="scientific">Metapseudomonas otitidis</name>
    <dbReference type="NCBI Taxonomy" id="319939"/>
    <lineage>
        <taxon>Bacteria</taxon>
        <taxon>Pseudomonadati</taxon>
        <taxon>Pseudomonadota</taxon>
        <taxon>Gammaproteobacteria</taxon>
        <taxon>Pseudomonadales</taxon>
        <taxon>Pseudomonadaceae</taxon>
        <taxon>Metapseudomonas</taxon>
    </lineage>
</organism>
<proteinExistence type="predicted"/>
<dbReference type="KEGG" id="poj:PtoMrB4_48970"/>
<accession>A0A679GUV1</accession>
<reference evidence="1 2" key="1">
    <citation type="journal article" date="2020" name="Microbiol. Resour. Announc.">
        <title>Complete genome sequence of Pseudomonas otitidis strain MrB4, isolated from Lake Biwa in Japan.</title>
        <authorList>
            <person name="Miyazaki K."/>
            <person name="Hase E."/>
            <person name="Maruya T."/>
        </authorList>
    </citation>
    <scope>NUCLEOTIDE SEQUENCE [LARGE SCALE GENOMIC DNA]</scope>
    <source>
        <strain evidence="1 2">MrB4</strain>
    </source>
</reference>